<dbReference type="InterPro" id="IPR050951">
    <property type="entry name" value="Retrovirus_Pol_polyprotein"/>
</dbReference>
<reference evidence="1" key="2">
    <citation type="submission" date="2014-07" db="EMBL/GenBank/DDBJ databases">
        <authorList>
            <person name="Hull J."/>
        </authorList>
    </citation>
    <scope>NUCLEOTIDE SEQUENCE</scope>
</reference>
<feature type="non-terminal residue" evidence="1">
    <location>
        <position position="1"/>
    </location>
</feature>
<dbReference type="AlphaFoldDB" id="A0A0A9XHR4"/>
<dbReference type="EMBL" id="GBHO01025241">
    <property type="protein sequence ID" value="JAG18363.1"/>
    <property type="molecule type" value="Transcribed_RNA"/>
</dbReference>
<evidence type="ECO:0000313" key="1">
    <source>
        <dbReference type="EMBL" id="JAG18363.1"/>
    </source>
</evidence>
<accession>A0A0A9XHR4</accession>
<dbReference type="Gene3D" id="1.10.340.70">
    <property type="match status" value="1"/>
</dbReference>
<reference evidence="1" key="1">
    <citation type="journal article" date="2014" name="PLoS ONE">
        <title>Transcriptome-Based Identification of ABC Transporters in the Western Tarnished Plant Bug Lygus hesperus.</title>
        <authorList>
            <person name="Hull J.J."/>
            <person name="Chaney K."/>
            <person name="Geib S.M."/>
            <person name="Fabrick J.A."/>
            <person name="Brent C.S."/>
            <person name="Walsh D."/>
            <person name="Lavine L.C."/>
        </authorList>
    </citation>
    <scope>NUCLEOTIDE SEQUENCE</scope>
</reference>
<proteinExistence type="predicted"/>
<feature type="non-terminal residue" evidence="1">
    <location>
        <position position="111"/>
    </location>
</feature>
<protein>
    <submittedName>
        <fullName evidence="1">Uncharacterized protein K02A2.6</fullName>
    </submittedName>
</protein>
<sequence>SEGIEDFGRKIAMTKIKDVSISKRLLKSRLLEDPQLSKVIQYLQTCWPPKASILEEMNTYFEKKDELSYEEEILLWRGRLVIPKSLRDQVLQILHEGHPGASAMRSVARLN</sequence>
<name>A0A0A9XHR4_LYGHE</name>
<organism evidence="1">
    <name type="scientific">Lygus hesperus</name>
    <name type="common">Western plant bug</name>
    <dbReference type="NCBI Taxonomy" id="30085"/>
    <lineage>
        <taxon>Eukaryota</taxon>
        <taxon>Metazoa</taxon>
        <taxon>Ecdysozoa</taxon>
        <taxon>Arthropoda</taxon>
        <taxon>Hexapoda</taxon>
        <taxon>Insecta</taxon>
        <taxon>Pterygota</taxon>
        <taxon>Neoptera</taxon>
        <taxon>Paraneoptera</taxon>
        <taxon>Hemiptera</taxon>
        <taxon>Heteroptera</taxon>
        <taxon>Panheteroptera</taxon>
        <taxon>Cimicomorpha</taxon>
        <taxon>Miridae</taxon>
        <taxon>Mirini</taxon>
        <taxon>Lygus</taxon>
    </lineage>
</organism>
<gene>
    <name evidence="1" type="ORF">CM83_104774</name>
</gene>
<dbReference type="PANTHER" id="PTHR37984:SF5">
    <property type="entry name" value="PROTEIN NYNRIN-LIKE"/>
    <property type="match status" value="1"/>
</dbReference>
<dbReference type="PANTHER" id="PTHR37984">
    <property type="entry name" value="PROTEIN CBG26694"/>
    <property type="match status" value="1"/>
</dbReference>